<evidence type="ECO:0000313" key="7">
    <source>
        <dbReference type="Proteomes" id="UP000570517"/>
    </source>
</evidence>
<dbReference type="GO" id="GO:0016491">
    <property type="term" value="F:oxidoreductase activity"/>
    <property type="evidence" value="ECO:0007669"/>
    <property type="project" value="UniProtKB-KW"/>
</dbReference>
<dbReference type="EMBL" id="JABFYL010000045">
    <property type="protein sequence ID" value="NVN52450.1"/>
    <property type="molecule type" value="Genomic_DNA"/>
</dbReference>
<organism evidence="6 7">
    <name type="scientific">Mycolicibacterium hippocampi</name>
    <dbReference type="NCBI Taxonomy" id="659824"/>
    <lineage>
        <taxon>Bacteria</taxon>
        <taxon>Bacillati</taxon>
        <taxon>Actinomycetota</taxon>
        <taxon>Actinomycetes</taxon>
        <taxon>Mycobacteriales</taxon>
        <taxon>Mycobacteriaceae</taxon>
        <taxon>Mycolicibacterium</taxon>
    </lineage>
</organism>
<dbReference type="PANTHER" id="PTHR47470">
    <property type="entry name" value="CHOLESTEROL OXIDASE"/>
    <property type="match status" value="1"/>
</dbReference>
<comment type="caution">
    <text evidence="6">The sequence shown here is derived from an EMBL/GenBank/DDBJ whole genome shotgun (WGS) entry which is preliminary data.</text>
</comment>
<reference evidence="6 7" key="1">
    <citation type="submission" date="2020-05" db="EMBL/GenBank/DDBJ databases">
        <title>Draft genome sequence of Mycobacterium hippocampi DL, isolated from European seabass, Dicentrarchus labrax, reared in fish farms.</title>
        <authorList>
            <person name="Stathopoulou P."/>
            <person name="Asimakis E."/>
            <person name="Tzokas K."/>
            <person name="Batargias C."/>
            <person name="Tsiamis G."/>
        </authorList>
    </citation>
    <scope>NUCLEOTIDE SEQUENCE [LARGE SCALE GENOMIC DNA]</scope>
    <source>
        <strain evidence="6 7">DL</strain>
    </source>
</reference>
<evidence type="ECO:0000256" key="4">
    <source>
        <dbReference type="ARBA" id="ARBA00022827"/>
    </source>
</evidence>
<proteinExistence type="inferred from homology"/>
<name>A0A850PWQ0_9MYCO</name>
<evidence type="ECO:0000313" key="6">
    <source>
        <dbReference type="EMBL" id="NVN52450.1"/>
    </source>
</evidence>
<evidence type="ECO:0000256" key="5">
    <source>
        <dbReference type="ARBA" id="ARBA00023002"/>
    </source>
</evidence>
<accession>A0A850PWQ0</accession>
<keyword evidence="4" id="KW-0274">FAD</keyword>
<gene>
    <name evidence="6" type="ORF">HLY00_4154</name>
</gene>
<keyword evidence="5" id="KW-0560">Oxidoreductase</keyword>
<keyword evidence="7" id="KW-1185">Reference proteome</keyword>
<comment type="cofactor">
    <cofactor evidence="1">
        <name>FAD</name>
        <dbReference type="ChEBI" id="CHEBI:57692"/>
    </cofactor>
</comment>
<dbReference type="InterPro" id="IPR052542">
    <property type="entry name" value="Cholesterol_Oxidase"/>
</dbReference>
<evidence type="ECO:0000256" key="3">
    <source>
        <dbReference type="ARBA" id="ARBA00022630"/>
    </source>
</evidence>
<dbReference type="RefSeq" id="WP_178360718.1">
    <property type="nucleotide sequence ID" value="NZ_JABFYL010000045.1"/>
</dbReference>
<evidence type="ECO:0000256" key="1">
    <source>
        <dbReference type="ARBA" id="ARBA00001974"/>
    </source>
</evidence>
<keyword evidence="3" id="KW-0285">Flavoprotein</keyword>
<protein>
    <submittedName>
        <fullName evidence="6">Uncharacterized protein</fullName>
    </submittedName>
</protein>
<evidence type="ECO:0000256" key="2">
    <source>
        <dbReference type="ARBA" id="ARBA00010790"/>
    </source>
</evidence>
<sequence>MTGLRFRETMTGRIALRALDALDGYERVDGFATAMYLTIDIPDVAAFIEGDSHEADVRAEVVIPVLGGRFVTENGKFVCFESGQGPNGTPVQQMLYTADLINDDRQFTMSARKVLEPRGGRIWRVWGDTTRLRVTLVDVTPDADEMRPRRAAGVISITLWEFVRQMTTMRGYGEGGWSTRWCAVGTYVAFFVKGLGRIYLKRKLSRYE</sequence>
<dbReference type="PANTHER" id="PTHR47470:SF1">
    <property type="entry name" value="FAD-DEPENDENT OXIDOREDUCTASE 2 FAD BINDING DOMAIN-CONTAINING PROTEIN"/>
    <property type="match status" value="1"/>
</dbReference>
<dbReference type="Proteomes" id="UP000570517">
    <property type="component" value="Unassembled WGS sequence"/>
</dbReference>
<dbReference type="AlphaFoldDB" id="A0A850PWQ0"/>
<comment type="similarity">
    <text evidence="2">Belongs to the GMC oxidoreductase family.</text>
</comment>